<dbReference type="AlphaFoldDB" id="X1C701"/>
<reference evidence="1" key="1">
    <citation type="journal article" date="2014" name="Front. Microbiol.">
        <title>High frequency of phylogenetically diverse reductive dehalogenase-homologous genes in deep subseafloor sedimentary metagenomes.</title>
        <authorList>
            <person name="Kawai M."/>
            <person name="Futagami T."/>
            <person name="Toyoda A."/>
            <person name="Takaki Y."/>
            <person name="Nishi S."/>
            <person name="Hori S."/>
            <person name="Arai W."/>
            <person name="Tsubouchi T."/>
            <person name="Morono Y."/>
            <person name="Uchiyama I."/>
            <person name="Ito T."/>
            <person name="Fujiyama A."/>
            <person name="Inagaki F."/>
            <person name="Takami H."/>
        </authorList>
    </citation>
    <scope>NUCLEOTIDE SEQUENCE</scope>
    <source>
        <strain evidence="1">Expedition CK06-06</strain>
    </source>
</reference>
<comment type="caution">
    <text evidence="1">The sequence shown here is derived from an EMBL/GenBank/DDBJ whole genome shotgun (WGS) entry which is preliminary data.</text>
</comment>
<accession>X1C701</accession>
<evidence type="ECO:0000313" key="1">
    <source>
        <dbReference type="EMBL" id="GAH03157.1"/>
    </source>
</evidence>
<gene>
    <name evidence="1" type="ORF">S01H4_47936</name>
</gene>
<dbReference type="EMBL" id="BART01026970">
    <property type="protein sequence ID" value="GAH03157.1"/>
    <property type="molecule type" value="Genomic_DNA"/>
</dbReference>
<protein>
    <submittedName>
        <fullName evidence="1">Uncharacterized protein</fullName>
    </submittedName>
</protein>
<sequence length="82" mass="8982">MITERIEPIIGNIETSETGREVDPFTDPEVIRLTACNLEMAVRNLMAANAPPECLVITADICTHKLMAIPTADGEVKVLVFE</sequence>
<organism evidence="1">
    <name type="scientific">marine sediment metagenome</name>
    <dbReference type="NCBI Taxonomy" id="412755"/>
    <lineage>
        <taxon>unclassified sequences</taxon>
        <taxon>metagenomes</taxon>
        <taxon>ecological metagenomes</taxon>
    </lineage>
</organism>
<proteinExistence type="predicted"/>
<name>X1C701_9ZZZZ</name>